<feature type="region of interest" description="Disordered" evidence="1">
    <location>
        <begin position="266"/>
        <end position="310"/>
    </location>
</feature>
<evidence type="ECO:0008006" key="4">
    <source>
        <dbReference type="Google" id="ProtNLM"/>
    </source>
</evidence>
<feature type="region of interest" description="Disordered" evidence="1">
    <location>
        <begin position="56"/>
        <end position="124"/>
    </location>
</feature>
<dbReference type="Proteomes" id="UP000183567">
    <property type="component" value="Unassembled WGS sequence"/>
</dbReference>
<proteinExistence type="predicted"/>
<feature type="compositionally biased region" description="Acidic residues" evidence="1">
    <location>
        <begin position="152"/>
        <end position="173"/>
    </location>
</feature>
<evidence type="ECO:0000313" key="2">
    <source>
        <dbReference type="EMBL" id="OJA21109.1"/>
    </source>
</evidence>
<dbReference type="OrthoDB" id="2688142at2759"/>
<dbReference type="EMBL" id="LVVM01000270">
    <property type="protein sequence ID" value="OJA21109.1"/>
    <property type="molecule type" value="Genomic_DNA"/>
</dbReference>
<feature type="compositionally biased region" description="Pro residues" evidence="1">
    <location>
        <begin position="1"/>
        <end position="11"/>
    </location>
</feature>
<evidence type="ECO:0000313" key="3">
    <source>
        <dbReference type="Proteomes" id="UP000183567"/>
    </source>
</evidence>
<accession>A0A1J8QJK2</accession>
<feature type="compositionally biased region" description="Low complexity" evidence="1">
    <location>
        <begin position="268"/>
        <end position="284"/>
    </location>
</feature>
<dbReference type="AlphaFoldDB" id="A0A1J8QJK2"/>
<name>A0A1J8QJK2_9AGAM</name>
<sequence>MTPTADPPSVPAPASASPQSLPPIATLLVPSVTICIPGGAASGVIAGPSKPCKCQFSASPPRPVKRAWKCVPKSKEPSPDTDTDSDEVRIGNDKVRVKGKGKEKVRASSPDDDVQHMSMAHDDDDLEVDISLEFNMKHDEKAVHVKNKVAESEECEPDEDEDKDEIEPTEEPTDDSKERRMPNVKPGKRQEQFTSGARPKRQVKRKANGASRFQSGKPKPLGSTLLPCERCVKMNLECETWETKTGKVAHTCVLCNRWRMKCIRPDQPHATTSTTPPATPMATHSKMRGQGKTDTNTRLPTPIPEEPDVDVDMVDDAPAVTSTSLPDAAQDPAPLASADDFSPDQWIEPGNDNILPPGPDIETPGDIRYSTMYPPCISTPLSPVTTSVPLASHRHHGPVANVDTDALLAQIRIDMEELHTHNDYLTHHVTLTEVSGNAMAMQIDQMDTHYSMELAVQRGLVDQLAVEVSNVTQYLRFNPRATAATSSASPAFNPLWDLVCHWG</sequence>
<feature type="region of interest" description="Disordered" evidence="1">
    <location>
        <begin position="1"/>
        <end position="22"/>
    </location>
</feature>
<reference evidence="2 3" key="1">
    <citation type="submission" date="2016-03" db="EMBL/GenBank/DDBJ databases">
        <title>Comparative genomics of the ectomycorrhizal sister species Rhizopogon vinicolor and Rhizopogon vesiculosus (Basidiomycota: Boletales) reveals a divergence of the mating type B locus.</title>
        <authorList>
            <person name="Mujic A.B."/>
            <person name="Kuo A."/>
            <person name="Tritt A."/>
            <person name="Lipzen A."/>
            <person name="Chen C."/>
            <person name="Johnson J."/>
            <person name="Sharma A."/>
            <person name="Barry K."/>
            <person name="Grigoriev I.V."/>
            <person name="Spatafora J.W."/>
        </authorList>
    </citation>
    <scope>NUCLEOTIDE SEQUENCE [LARGE SCALE GENOMIC DNA]</scope>
    <source>
        <strain evidence="2 3">AM-OR11-056</strain>
    </source>
</reference>
<comment type="caution">
    <text evidence="2">The sequence shown here is derived from an EMBL/GenBank/DDBJ whole genome shotgun (WGS) entry which is preliminary data.</text>
</comment>
<feature type="region of interest" description="Disordered" evidence="1">
    <location>
        <begin position="145"/>
        <end position="224"/>
    </location>
</feature>
<feature type="compositionally biased region" description="Low complexity" evidence="1">
    <location>
        <begin position="12"/>
        <end position="22"/>
    </location>
</feature>
<keyword evidence="3" id="KW-1185">Reference proteome</keyword>
<feature type="compositionally biased region" description="Basic and acidic residues" evidence="1">
    <location>
        <begin position="86"/>
        <end position="106"/>
    </location>
</feature>
<feature type="compositionally biased region" description="Basic residues" evidence="1">
    <location>
        <begin position="198"/>
        <end position="207"/>
    </location>
</feature>
<protein>
    <recommendedName>
        <fullName evidence="4">Zn(2)-C6 fungal-type domain-containing protein</fullName>
    </recommendedName>
</protein>
<gene>
    <name evidence="2" type="ORF">AZE42_09910</name>
</gene>
<evidence type="ECO:0000256" key="1">
    <source>
        <dbReference type="SAM" id="MobiDB-lite"/>
    </source>
</evidence>
<organism evidence="2 3">
    <name type="scientific">Rhizopogon vesiculosus</name>
    <dbReference type="NCBI Taxonomy" id="180088"/>
    <lineage>
        <taxon>Eukaryota</taxon>
        <taxon>Fungi</taxon>
        <taxon>Dikarya</taxon>
        <taxon>Basidiomycota</taxon>
        <taxon>Agaricomycotina</taxon>
        <taxon>Agaricomycetes</taxon>
        <taxon>Agaricomycetidae</taxon>
        <taxon>Boletales</taxon>
        <taxon>Suillineae</taxon>
        <taxon>Rhizopogonaceae</taxon>
        <taxon>Rhizopogon</taxon>
    </lineage>
</organism>